<accession>A0A364KKS2</accession>
<proteinExistence type="predicted"/>
<dbReference type="STRING" id="1196081.A0A364KKS2"/>
<dbReference type="PANTHER" id="PTHR11138">
    <property type="entry name" value="METHIONYL-TRNA FORMYLTRANSFERASE"/>
    <property type="match status" value="1"/>
</dbReference>
<keyword evidence="4" id="KW-1185">Reference proteome</keyword>
<dbReference type="Pfam" id="PF00551">
    <property type="entry name" value="Formyl_trans_N"/>
    <property type="match status" value="1"/>
</dbReference>
<comment type="caution">
    <text evidence="3">The sequence shown here is derived from an EMBL/GenBank/DDBJ whole genome shotgun (WGS) entry which is preliminary data.</text>
</comment>
<dbReference type="GeneID" id="63789374"/>
<evidence type="ECO:0000313" key="4">
    <source>
        <dbReference type="Proteomes" id="UP000249363"/>
    </source>
</evidence>
<dbReference type="EC" id="2.1.2.9" evidence="1"/>
<dbReference type="OrthoDB" id="10268103at2759"/>
<dbReference type="AlphaFoldDB" id="A0A364KKS2"/>
<dbReference type="EMBL" id="MIKG01000001">
    <property type="protein sequence ID" value="RAO64145.1"/>
    <property type="molecule type" value="Genomic_DNA"/>
</dbReference>
<feature type="domain" description="Formyl transferase N-terminal" evidence="2">
    <location>
        <begin position="36"/>
        <end position="189"/>
    </location>
</feature>
<evidence type="ECO:0000256" key="1">
    <source>
        <dbReference type="ARBA" id="ARBA00012261"/>
    </source>
</evidence>
<organism evidence="3 4">
    <name type="scientific">Talaromyces amestolkiae</name>
    <dbReference type="NCBI Taxonomy" id="1196081"/>
    <lineage>
        <taxon>Eukaryota</taxon>
        <taxon>Fungi</taxon>
        <taxon>Dikarya</taxon>
        <taxon>Ascomycota</taxon>
        <taxon>Pezizomycotina</taxon>
        <taxon>Eurotiomycetes</taxon>
        <taxon>Eurotiomycetidae</taxon>
        <taxon>Eurotiales</taxon>
        <taxon>Trichocomaceae</taxon>
        <taxon>Talaromyces</taxon>
        <taxon>Talaromyces sect. Talaromyces</taxon>
    </lineage>
</organism>
<sequence length="406" mass="45405">MVSLIHTALPILRSQLQCARAIGRRWYSDKTIDPLRILFCGSDEFSIASLEALHTEQLRRPHSIKSIEVVCRPGKRVGRGLKQIREVPIKSTASELGLRIHELDTFKGWTPPDGPVDLIVAVSFGLFIPSRLLTAAKYGGVNVHPSLLPDLRGPAPLHHTLLSGRTTSGVTLQTLHHKHFDQGSILDQTPAPGILIPNPDSCTVPELLRLLAPRGAEMLIRGIQNRVFVPPLQEVKSQFEGFDAKNLTHAAKITPKDRHINWKDWSWTEIQRRQRVLGSLWSVARPNFTRKVSDKEISDPFFVKSLEKRVIFQEIEEVSPGTVPEGALSQTGPGLPFTLGFAQRKLHDKALYVYSADNKLLRLNQLKFEGERFNDALIAAQKARMFALDDLGNGDSELIMFSNKLV</sequence>
<protein>
    <recommendedName>
        <fullName evidence="1">methionyl-tRNA formyltransferase</fullName>
        <ecNumber evidence="1">2.1.2.9</ecNumber>
    </recommendedName>
</protein>
<dbReference type="Gene3D" id="3.40.50.12230">
    <property type="match status" value="1"/>
</dbReference>
<reference evidence="3 4" key="1">
    <citation type="journal article" date="2017" name="Biotechnol. Biofuels">
        <title>Differential beta-glucosidase expression as a function of carbon source availability in Talaromyces amestolkiae: a genomic and proteomic approach.</title>
        <authorList>
            <person name="de Eugenio L.I."/>
            <person name="Mendez-Liter J.A."/>
            <person name="Nieto-Dominguez M."/>
            <person name="Alonso L."/>
            <person name="Gil-Munoz J."/>
            <person name="Barriuso J."/>
            <person name="Prieto A."/>
            <person name="Martinez M.J."/>
        </authorList>
    </citation>
    <scope>NUCLEOTIDE SEQUENCE [LARGE SCALE GENOMIC DNA]</scope>
    <source>
        <strain evidence="3 4">CIB</strain>
    </source>
</reference>
<dbReference type="InterPro" id="IPR002376">
    <property type="entry name" value="Formyl_transf_N"/>
</dbReference>
<evidence type="ECO:0000313" key="3">
    <source>
        <dbReference type="EMBL" id="RAO64145.1"/>
    </source>
</evidence>
<dbReference type="CDD" id="cd08646">
    <property type="entry name" value="FMT_core_Met-tRNA-FMT_N"/>
    <property type="match status" value="1"/>
</dbReference>
<dbReference type="GO" id="GO:0005739">
    <property type="term" value="C:mitochondrion"/>
    <property type="evidence" value="ECO:0007669"/>
    <property type="project" value="TreeGrafter"/>
</dbReference>
<evidence type="ECO:0000259" key="2">
    <source>
        <dbReference type="Pfam" id="PF00551"/>
    </source>
</evidence>
<dbReference type="SUPFAM" id="SSF53328">
    <property type="entry name" value="Formyltransferase"/>
    <property type="match status" value="1"/>
</dbReference>
<name>A0A364KKS2_TALAM</name>
<dbReference type="GO" id="GO:0004479">
    <property type="term" value="F:methionyl-tRNA formyltransferase activity"/>
    <property type="evidence" value="ECO:0007669"/>
    <property type="project" value="UniProtKB-EC"/>
</dbReference>
<gene>
    <name evidence="3" type="ORF">BHQ10_000157</name>
</gene>
<dbReference type="InterPro" id="IPR041711">
    <property type="entry name" value="Met-tRNA-FMT_N"/>
</dbReference>
<dbReference type="Proteomes" id="UP000249363">
    <property type="component" value="Unassembled WGS sequence"/>
</dbReference>
<dbReference type="RefSeq" id="XP_040728662.1">
    <property type="nucleotide sequence ID" value="XM_040873620.1"/>
</dbReference>
<dbReference type="InterPro" id="IPR036477">
    <property type="entry name" value="Formyl_transf_N_sf"/>
</dbReference>
<dbReference type="PANTHER" id="PTHR11138:SF5">
    <property type="entry name" value="METHIONYL-TRNA FORMYLTRANSFERASE, MITOCHONDRIAL"/>
    <property type="match status" value="1"/>
</dbReference>